<dbReference type="EMBL" id="LCWF01000021">
    <property type="protein sequence ID" value="KKY27835.1"/>
    <property type="molecule type" value="Genomic_DNA"/>
</dbReference>
<feature type="compositionally biased region" description="Basic and acidic residues" evidence="2">
    <location>
        <begin position="275"/>
        <end position="290"/>
    </location>
</feature>
<evidence type="ECO:0000313" key="4">
    <source>
        <dbReference type="EMBL" id="KKY27835.1"/>
    </source>
</evidence>
<protein>
    <submittedName>
        <fullName evidence="4">Putative nuclear migration protein</fullName>
    </submittedName>
</protein>
<proteinExistence type="predicted"/>
<dbReference type="GO" id="GO:0032065">
    <property type="term" value="P:maintenance of protein location in cell cortex"/>
    <property type="evidence" value="ECO:0007669"/>
    <property type="project" value="InterPro"/>
</dbReference>
<feature type="compositionally biased region" description="Basic and acidic residues" evidence="2">
    <location>
        <begin position="62"/>
        <end position="74"/>
    </location>
</feature>
<feature type="compositionally biased region" description="Gly residues" evidence="2">
    <location>
        <begin position="1289"/>
        <end position="1302"/>
    </location>
</feature>
<sequence length="1363" mass="149082">MDYDKENVAARHALPTPSDTPYRTPVGSQSRNVTPSPDRSSSPVIEREYGGSRSRVASPEVGTKEHISQTDPRRFTPTLHASLVGEILSLRRELESKNKDITQLEDVLQVTKVENEQLATNLSTSNRENRTLKKQMEVLEGETHSALNELASQREDVVRDLEEARRRLDITHKKVKSHEEQAERTQKLYDSDKTAWEADKRALETKIHIVEGRLKVVLSEVAASQEASDHGHLETLAEEGEGDSAGFGRPESASSVHPKSIAGRRRASTASSGPHDLHIPQKHHSVDEPLKSGSGLSLADELAMSDDDQQDDSEYLDEDEEGSLGALPEERPWSVQSRPRNFKARKLLGLSTEVQSMDSADLQALSILDGEMDKQDQSPAEYVDSATQYSPPPTPTLQHKDRLDSLKEDQAGLLPDIVANQGRKRVAEKRSMDDLRALALKSNSMTSTSSQTSGDLPSPPTTPKMPSLDGIGPDVEGEGQEAAMVSKHTQTDGSQSPTTAKASSPVFPIPKIAIHPPSSRPATPREGVVLPPHTKNATCQVNSSDLTGQRSIGIQTEGIRIDSRPVKLPPHLIPGPTIRPRSPEMGESSKTKPPRRLRSPPPVASNIQTSKSREKTLMPAKKLGLGNDTGRLTKDMTQDIRRPERSSSLFAGFDAADDEMKPSDLATGFDDDDIFNRPMVSYTLRGGKMIKATDSTTKRDISLDSDNIDAGDVEKFYPSVEEQPETLTSNDVPGATEHEADEEDFVIPSRSANQRPRPLRLAANSIRRTALISSGNAAHQATRARSPSLPSSDNPPFPVPTRHSSRKIPISSSDGARSPTPNGNRYSYDEEPNLRKSRSAAAIAQQDRYRSETPPLLTASTIPESPDLPPMPSDQVSPFGFHQTFRSPEVNRWTAHEQEMPRPESPPSSQTTVVDAIAQTMVGEWMWKYVRRGKSFGATEVRHPDWDTGKSGDDLSNAISNSGSRHRRWVWLAPYERAVMWSSKQPTSGPALLGKSGRKLSIQSVLDVRDDNTLPKGSDGCFNRSILILTPQRALKFTAVSQERHYVWLSALSFLSHSPNDISDLGTVPPSISYEESAPPPVPTRSSRRPAIRDSIRVTKGRNGAGNKGMRAFTADSIIPRVPENQTNGMQYTYEDQEAADAPNVPRTSNQTSHHTRKRSNTAPRPPPTSFKTYPFLGSASLSRQSTSAGSSSIDHPTQPYSATSVNTGTSSVGHPSMTTAGGIQSTRSSMSRRTSLSSGQQAQAMNNYFDNLGTMRMEAFISRQDHSDSIENGSNNGRHRHYHARGTGAMGSGSTSTGGTGTMRSRSSYRTRQGRKKDMSYWGAPASVASGDVRSIGGTSEGSVRDMDSWALMRDNDPFRGF</sequence>
<feature type="coiled-coil region" evidence="1">
    <location>
        <begin position="87"/>
        <end position="181"/>
    </location>
</feature>
<dbReference type="GO" id="GO:0005938">
    <property type="term" value="C:cell cortex"/>
    <property type="evidence" value="ECO:0007669"/>
    <property type="project" value="InterPro"/>
</dbReference>
<feature type="region of interest" description="Disordered" evidence="2">
    <location>
        <begin position="238"/>
        <end position="341"/>
    </location>
</feature>
<feature type="domain" description="Pleckstrin homology" evidence="3">
    <location>
        <begin position="913"/>
        <end position="1058"/>
    </location>
</feature>
<dbReference type="InterPro" id="IPR053005">
    <property type="entry name" value="Nuclear_Pos-Cytoskel_Interact"/>
</dbReference>
<evidence type="ECO:0000313" key="5">
    <source>
        <dbReference type="Proteomes" id="UP000053317"/>
    </source>
</evidence>
<feature type="compositionally biased region" description="Basic and acidic residues" evidence="2">
    <location>
        <begin position="398"/>
        <end position="410"/>
    </location>
</feature>
<feature type="region of interest" description="Disordered" evidence="2">
    <location>
        <begin position="1"/>
        <end position="74"/>
    </location>
</feature>
<evidence type="ECO:0000256" key="1">
    <source>
        <dbReference type="SAM" id="Coils"/>
    </source>
</evidence>
<feature type="region of interest" description="Disordered" evidence="2">
    <location>
        <begin position="1138"/>
        <end position="1242"/>
    </location>
</feature>
<feature type="compositionally biased region" description="Polar residues" evidence="2">
    <location>
        <begin position="535"/>
        <end position="544"/>
    </location>
</feature>
<dbReference type="GO" id="GO:0000226">
    <property type="term" value="P:microtubule cytoskeleton organization"/>
    <property type="evidence" value="ECO:0007669"/>
    <property type="project" value="TreeGrafter"/>
</dbReference>
<dbReference type="Proteomes" id="UP000053317">
    <property type="component" value="Unassembled WGS sequence"/>
</dbReference>
<feature type="region of interest" description="Disordered" evidence="2">
    <location>
        <begin position="565"/>
        <end position="615"/>
    </location>
</feature>
<dbReference type="InterPro" id="IPR024774">
    <property type="entry name" value="PH_dom-Mcp5-type"/>
</dbReference>
<keyword evidence="1" id="KW-0175">Coiled coil</keyword>
<feature type="compositionally biased region" description="Low complexity" evidence="2">
    <location>
        <begin position="442"/>
        <end position="453"/>
    </location>
</feature>
<feature type="compositionally biased region" description="Basic and acidic residues" evidence="2">
    <location>
        <begin position="581"/>
        <end position="590"/>
    </location>
</feature>
<gene>
    <name evidence="4" type="ORF">UCRPC4_g00815</name>
</gene>
<accession>A0A0G2HHF5</accession>
<feature type="compositionally biased region" description="Polar residues" evidence="2">
    <location>
        <begin position="487"/>
        <end position="502"/>
    </location>
</feature>
<reference evidence="4 5" key="1">
    <citation type="submission" date="2015-05" db="EMBL/GenBank/DDBJ databases">
        <title>Distinctive expansion of gene families associated with plant cell wall degradation and secondary metabolism in the genomes of grapevine trunk pathogens.</title>
        <authorList>
            <person name="Lawrence D.P."/>
            <person name="Travadon R."/>
            <person name="Rolshausen P.E."/>
            <person name="Baumgartner K."/>
        </authorList>
    </citation>
    <scope>NUCLEOTIDE SEQUENCE [LARGE SCALE GENOMIC DNA]</scope>
    <source>
        <strain evidence="4">UCRPC4</strain>
    </source>
</reference>
<keyword evidence="5" id="KW-1185">Reference proteome</keyword>
<dbReference type="GO" id="GO:0015631">
    <property type="term" value="F:tubulin binding"/>
    <property type="evidence" value="ECO:0007669"/>
    <property type="project" value="TreeGrafter"/>
</dbReference>
<feature type="region of interest" description="Disordered" evidence="2">
    <location>
        <begin position="718"/>
        <end position="759"/>
    </location>
</feature>
<dbReference type="PANTHER" id="PTHR28190:SF2">
    <property type="entry name" value="MIGRATION PROTEIN, PUTATIVE (AFU_ORTHOLOGUE AFUA_2G07730)-RELATED"/>
    <property type="match status" value="1"/>
</dbReference>
<feature type="compositionally biased region" description="Low complexity" evidence="2">
    <location>
        <begin position="1226"/>
        <end position="1239"/>
    </location>
</feature>
<organism evidence="4 5">
    <name type="scientific">Phaeomoniella chlamydospora</name>
    <name type="common">Phaeoacremonium chlamydosporum</name>
    <dbReference type="NCBI Taxonomy" id="158046"/>
    <lineage>
        <taxon>Eukaryota</taxon>
        <taxon>Fungi</taxon>
        <taxon>Dikarya</taxon>
        <taxon>Ascomycota</taxon>
        <taxon>Pezizomycotina</taxon>
        <taxon>Eurotiomycetes</taxon>
        <taxon>Chaetothyriomycetidae</taxon>
        <taxon>Phaeomoniellales</taxon>
        <taxon>Phaeomoniellaceae</taxon>
        <taxon>Phaeomoniella</taxon>
    </lineage>
</organism>
<feature type="region of interest" description="Disordered" evidence="2">
    <location>
        <begin position="367"/>
        <end position="544"/>
    </location>
</feature>
<feature type="region of interest" description="Disordered" evidence="2">
    <location>
        <begin position="772"/>
        <end position="869"/>
    </location>
</feature>
<feature type="compositionally biased region" description="Polar residues" evidence="2">
    <location>
        <begin position="17"/>
        <end position="43"/>
    </location>
</feature>
<feature type="compositionally biased region" description="Polar residues" evidence="2">
    <location>
        <begin position="810"/>
        <end position="825"/>
    </location>
</feature>
<feature type="region of interest" description="Disordered" evidence="2">
    <location>
        <begin position="1285"/>
        <end position="1319"/>
    </location>
</feature>
<feature type="compositionally biased region" description="Polar residues" evidence="2">
    <location>
        <begin position="1180"/>
        <end position="1225"/>
    </location>
</feature>
<feature type="compositionally biased region" description="Polar residues" evidence="2">
    <location>
        <begin position="772"/>
        <end position="792"/>
    </location>
</feature>
<comment type="caution">
    <text evidence="4">The sequence shown here is derived from an EMBL/GenBank/DDBJ whole genome shotgun (WGS) entry which is preliminary data.</text>
</comment>
<reference evidence="4 5" key="2">
    <citation type="submission" date="2015-05" db="EMBL/GenBank/DDBJ databases">
        <authorList>
            <person name="Morales-Cruz A."/>
            <person name="Amrine K.C."/>
            <person name="Cantu D."/>
        </authorList>
    </citation>
    <scope>NUCLEOTIDE SEQUENCE [LARGE SCALE GENOMIC DNA]</scope>
    <source>
        <strain evidence="4">UCRPC4</strain>
    </source>
</reference>
<evidence type="ECO:0000256" key="2">
    <source>
        <dbReference type="SAM" id="MobiDB-lite"/>
    </source>
</evidence>
<feature type="compositionally biased region" description="Acidic residues" evidence="2">
    <location>
        <begin position="303"/>
        <end position="322"/>
    </location>
</feature>
<feature type="region of interest" description="Disordered" evidence="2">
    <location>
        <begin position="1070"/>
        <end position="1124"/>
    </location>
</feature>
<name>A0A0G2HHF5_PHACM</name>
<dbReference type="GO" id="GO:0005739">
    <property type="term" value="C:mitochondrion"/>
    <property type="evidence" value="ECO:0007669"/>
    <property type="project" value="TreeGrafter"/>
</dbReference>
<evidence type="ECO:0000259" key="3">
    <source>
        <dbReference type="Pfam" id="PF12814"/>
    </source>
</evidence>
<dbReference type="OrthoDB" id="2149224at2759"/>
<dbReference type="Pfam" id="PF12814">
    <property type="entry name" value="Mcp5_PH"/>
    <property type="match status" value="1"/>
</dbReference>
<dbReference type="PANTHER" id="PTHR28190">
    <property type="entry name" value="NUCLEAR MIGRATION PROTEIN NUM1"/>
    <property type="match status" value="1"/>
</dbReference>
<dbReference type="GO" id="GO:0005543">
    <property type="term" value="F:phospholipid binding"/>
    <property type="evidence" value="ECO:0007669"/>
    <property type="project" value="InterPro"/>
</dbReference>